<name>A0ABD0PAY2_CIRMR</name>
<evidence type="ECO:0000313" key="3">
    <source>
        <dbReference type="Proteomes" id="UP001529510"/>
    </source>
</evidence>
<sequence length="144" mass="16549">ITRKEQCSEVIRAAVKRLSLLCLRPHVAVALHMWNSKPRGHNDDHMLQRRGSQRLGDLRDARERREAGADPGPADPRRQPEDESGEDVTGLRQHLDRHSCHRQVLTSDLSRRVHALQHHLLVHLLLTPQRICTRTVIDWVSLPS</sequence>
<evidence type="ECO:0000313" key="2">
    <source>
        <dbReference type="EMBL" id="KAL0170860.1"/>
    </source>
</evidence>
<feature type="region of interest" description="Disordered" evidence="1">
    <location>
        <begin position="36"/>
        <end position="95"/>
    </location>
</feature>
<feature type="non-terminal residue" evidence="2">
    <location>
        <position position="1"/>
    </location>
</feature>
<organism evidence="2 3">
    <name type="scientific">Cirrhinus mrigala</name>
    <name type="common">Mrigala</name>
    <dbReference type="NCBI Taxonomy" id="683832"/>
    <lineage>
        <taxon>Eukaryota</taxon>
        <taxon>Metazoa</taxon>
        <taxon>Chordata</taxon>
        <taxon>Craniata</taxon>
        <taxon>Vertebrata</taxon>
        <taxon>Euteleostomi</taxon>
        <taxon>Actinopterygii</taxon>
        <taxon>Neopterygii</taxon>
        <taxon>Teleostei</taxon>
        <taxon>Ostariophysi</taxon>
        <taxon>Cypriniformes</taxon>
        <taxon>Cyprinidae</taxon>
        <taxon>Labeoninae</taxon>
        <taxon>Labeonini</taxon>
        <taxon>Cirrhinus</taxon>
    </lineage>
</organism>
<dbReference type="EMBL" id="JAMKFB020000017">
    <property type="protein sequence ID" value="KAL0170860.1"/>
    <property type="molecule type" value="Genomic_DNA"/>
</dbReference>
<accession>A0ABD0PAY2</accession>
<dbReference type="Proteomes" id="UP001529510">
    <property type="component" value="Unassembled WGS sequence"/>
</dbReference>
<keyword evidence="3" id="KW-1185">Reference proteome</keyword>
<comment type="caution">
    <text evidence="2">The sequence shown here is derived from an EMBL/GenBank/DDBJ whole genome shotgun (WGS) entry which is preliminary data.</text>
</comment>
<protein>
    <submittedName>
        <fullName evidence="2">Uncharacterized protein</fullName>
    </submittedName>
</protein>
<proteinExistence type="predicted"/>
<dbReference type="AlphaFoldDB" id="A0ABD0PAY2"/>
<evidence type="ECO:0000256" key="1">
    <source>
        <dbReference type="SAM" id="MobiDB-lite"/>
    </source>
</evidence>
<gene>
    <name evidence="2" type="ORF">M9458_035456</name>
</gene>
<feature type="compositionally biased region" description="Basic and acidic residues" evidence="1">
    <location>
        <begin position="56"/>
        <end position="68"/>
    </location>
</feature>
<reference evidence="2 3" key="1">
    <citation type="submission" date="2024-05" db="EMBL/GenBank/DDBJ databases">
        <title>Genome sequencing and assembly of Indian major carp, Cirrhinus mrigala (Hamilton, 1822).</title>
        <authorList>
            <person name="Mohindra V."/>
            <person name="Chowdhury L.M."/>
            <person name="Lal K."/>
            <person name="Jena J.K."/>
        </authorList>
    </citation>
    <scope>NUCLEOTIDE SEQUENCE [LARGE SCALE GENOMIC DNA]</scope>
    <source>
        <strain evidence="2">CM1030</strain>
        <tissue evidence="2">Blood</tissue>
    </source>
</reference>